<dbReference type="InterPro" id="IPR015889">
    <property type="entry name" value="Intradiol_dOase_core"/>
</dbReference>
<keyword evidence="2 5" id="KW-0223">Dioxygenase</keyword>
<dbReference type="EMBL" id="MLCO01000177">
    <property type="protein sequence ID" value="ONG50923.1"/>
    <property type="molecule type" value="Genomic_DNA"/>
</dbReference>
<dbReference type="InterPro" id="IPR012786">
    <property type="entry name" value="Protocat_dOase_a"/>
</dbReference>
<feature type="domain" description="Intradiol ring-cleavage dioxygenases" evidence="4">
    <location>
        <begin position="41"/>
        <end position="184"/>
    </location>
</feature>
<dbReference type="SUPFAM" id="SSF49482">
    <property type="entry name" value="Aromatic compound dioxygenase"/>
    <property type="match status" value="1"/>
</dbReference>
<accession>A0A1V2H023</accession>
<dbReference type="GO" id="GO:0018578">
    <property type="term" value="F:protocatechuate 3,4-dioxygenase activity"/>
    <property type="evidence" value="ECO:0007669"/>
    <property type="project" value="InterPro"/>
</dbReference>
<sequence length="193" mass="21378">MPIEYLKETPSQTGGPYVHIGTMPAFAGLEIRQEEQQHVIPGPGERVRLVGVVWDGSGHPLRDAMLELWQADSAGRHNAPDFSGWGRAAASSETGEWEFDTIRPGVVPWRDGTPQAPHVSLLIFARGINIHLHTRLYFPEDEAALAADPVLRAVEQTGRRATLVARRVEGGDVPTYRFDIRLQGEGETVFFDM</sequence>
<keyword evidence="6" id="KW-1185">Reference proteome</keyword>
<evidence type="ECO:0000256" key="2">
    <source>
        <dbReference type="ARBA" id="ARBA00022964"/>
    </source>
</evidence>
<dbReference type="PANTHER" id="PTHR33711">
    <property type="entry name" value="DIOXYGENASE, PUTATIVE (AFU_ORTHOLOGUE AFUA_2G02910)-RELATED"/>
    <property type="match status" value="1"/>
</dbReference>
<organism evidence="5 6">
    <name type="scientific">Teichococcus deserti</name>
    <dbReference type="NCBI Taxonomy" id="1817963"/>
    <lineage>
        <taxon>Bacteria</taxon>
        <taxon>Pseudomonadati</taxon>
        <taxon>Pseudomonadota</taxon>
        <taxon>Alphaproteobacteria</taxon>
        <taxon>Acetobacterales</taxon>
        <taxon>Roseomonadaceae</taxon>
        <taxon>Roseomonas</taxon>
    </lineage>
</organism>
<dbReference type="RefSeq" id="WP_076958549.1">
    <property type="nucleotide sequence ID" value="NZ_MLCO01000177.1"/>
</dbReference>
<name>A0A1V2H023_9PROT</name>
<keyword evidence="3" id="KW-0560">Oxidoreductase</keyword>
<dbReference type="OrthoDB" id="9805815at2"/>
<dbReference type="InterPro" id="IPR050770">
    <property type="entry name" value="Intradiol_RC_Dioxygenase"/>
</dbReference>
<evidence type="ECO:0000259" key="4">
    <source>
        <dbReference type="Pfam" id="PF00775"/>
    </source>
</evidence>
<evidence type="ECO:0000256" key="1">
    <source>
        <dbReference type="ARBA" id="ARBA00007825"/>
    </source>
</evidence>
<dbReference type="NCBIfam" id="TIGR02423">
    <property type="entry name" value="protocat_alph"/>
    <property type="match status" value="1"/>
</dbReference>
<gene>
    <name evidence="5" type="ORF">BKE38_17180</name>
</gene>
<protein>
    <submittedName>
        <fullName evidence="5">Protocatechuate 3,4-dioxygenase subunit alpha</fullName>
    </submittedName>
</protein>
<comment type="similarity">
    <text evidence="1">Belongs to the intradiol ring-cleavage dioxygenase family.</text>
</comment>
<dbReference type="PANTHER" id="PTHR33711:SF9">
    <property type="entry name" value="PROTOCATECHUATE 3,4-DIOXYGENASE ALPHA CHAIN"/>
    <property type="match status" value="1"/>
</dbReference>
<proteinExistence type="inferred from homology"/>
<dbReference type="AlphaFoldDB" id="A0A1V2H023"/>
<comment type="caution">
    <text evidence="5">The sequence shown here is derived from an EMBL/GenBank/DDBJ whole genome shotgun (WGS) entry which is preliminary data.</text>
</comment>
<reference evidence="5 6" key="1">
    <citation type="submission" date="2016-10" db="EMBL/GenBank/DDBJ databases">
        <title>Draft Genome sequence of Roseomonas sp. strain M3.</title>
        <authorList>
            <person name="Subhash Y."/>
            <person name="Lee S."/>
        </authorList>
    </citation>
    <scope>NUCLEOTIDE SEQUENCE [LARGE SCALE GENOMIC DNA]</scope>
    <source>
        <strain evidence="5 6">M3</strain>
    </source>
</reference>
<evidence type="ECO:0000313" key="6">
    <source>
        <dbReference type="Proteomes" id="UP000188879"/>
    </source>
</evidence>
<dbReference type="Pfam" id="PF00775">
    <property type="entry name" value="Dioxygenase_C"/>
    <property type="match status" value="1"/>
</dbReference>
<dbReference type="Gene3D" id="2.60.130.10">
    <property type="entry name" value="Aromatic compound dioxygenase"/>
    <property type="match status" value="1"/>
</dbReference>
<dbReference type="CDD" id="cd03463">
    <property type="entry name" value="3_4-PCD_alpha"/>
    <property type="match status" value="1"/>
</dbReference>
<dbReference type="Proteomes" id="UP000188879">
    <property type="component" value="Unassembled WGS sequence"/>
</dbReference>
<evidence type="ECO:0000313" key="5">
    <source>
        <dbReference type="EMBL" id="ONG50923.1"/>
    </source>
</evidence>
<dbReference type="GO" id="GO:0008199">
    <property type="term" value="F:ferric iron binding"/>
    <property type="evidence" value="ECO:0007669"/>
    <property type="project" value="InterPro"/>
</dbReference>
<evidence type="ECO:0000256" key="3">
    <source>
        <dbReference type="ARBA" id="ARBA00023002"/>
    </source>
</evidence>
<dbReference type="InterPro" id="IPR000627">
    <property type="entry name" value="Intradiol_dOase_C"/>
</dbReference>